<dbReference type="OrthoDB" id="10017160at2759"/>
<reference evidence="1 2" key="1">
    <citation type="journal article" date="2019" name="Sci. Rep.">
        <title>Orb-weaving spider Araneus ventricosus genome elucidates the spidroin gene catalogue.</title>
        <authorList>
            <person name="Kono N."/>
            <person name="Nakamura H."/>
            <person name="Ohtoshi R."/>
            <person name="Moran D.A.P."/>
            <person name="Shinohara A."/>
            <person name="Yoshida Y."/>
            <person name="Fujiwara M."/>
            <person name="Mori M."/>
            <person name="Tomita M."/>
            <person name="Arakawa K."/>
        </authorList>
    </citation>
    <scope>NUCLEOTIDE SEQUENCE [LARGE SCALE GENOMIC DNA]</scope>
</reference>
<accession>A0A4Y2A0I5</accession>
<proteinExistence type="predicted"/>
<dbReference type="InterPro" id="IPR052709">
    <property type="entry name" value="Transposase-MT_Hybrid"/>
</dbReference>
<dbReference type="PANTHER" id="PTHR46060">
    <property type="entry name" value="MARINER MOS1 TRANSPOSASE-LIKE PROTEIN"/>
    <property type="match status" value="1"/>
</dbReference>
<sequence>MNALILNFFCRCFGLIVDVFLALFPCSFITRNVSTDSSENMASTQEYSLSVVNVWLNDLFYRLIKLCSVCVLASRARVTGSRVAENQECEKSCIPQEVRNPAVRQARRLDSASRQCPSTLCLSGAEVPGQGDWTLLRDNTQPHTALLVQKFLDRRGVVSLNHPPYSPDLSPPDFFLFPKLISALKDHRISHISDIQRNVTTQLKVISKDGYVRSFQDLYNCSQKCIAIDGDYFERQ</sequence>
<protein>
    <recommendedName>
        <fullName evidence="3">Histone-lysine N-methyltransferase SETMAR</fullName>
    </recommendedName>
</protein>
<dbReference type="Gene3D" id="3.30.420.10">
    <property type="entry name" value="Ribonuclease H-like superfamily/Ribonuclease H"/>
    <property type="match status" value="1"/>
</dbReference>
<name>A0A4Y2A0I5_ARAVE</name>
<evidence type="ECO:0000313" key="1">
    <source>
        <dbReference type="EMBL" id="GBL73263.1"/>
    </source>
</evidence>
<dbReference type="PANTHER" id="PTHR46060:SF1">
    <property type="entry name" value="MARINER MOS1 TRANSPOSASE-LIKE PROTEIN"/>
    <property type="match status" value="1"/>
</dbReference>
<dbReference type="AlphaFoldDB" id="A0A4Y2A0I5"/>
<gene>
    <name evidence="1" type="ORF">AVEN_159312_1</name>
</gene>
<organism evidence="1 2">
    <name type="scientific">Araneus ventricosus</name>
    <name type="common">Orbweaver spider</name>
    <name type="synonym">Epeira ventricosa</name>
    <dbReference type="NCBI Taxonomy" id="182803"/>
    <lineage>
        <taxon>Eukaryota</taxon>
        <taxon>Metazoa</taxon>
        <taxon>Ecdysozoa</taxon>
        <taxon>Arthropoda</taxon>
        <taxon>Chelicerata</taxon>
        <taxon>Arachnida</taxon>
        <taxon>Araneae</taxon>
        <taxon>Araneomorphae</taxon>
        <taxon>Entelegynae</taxon>
        <taxon>Araneoidea</taxon>
        <taxon>Araneidae</taxon>
        <taxon>Araneus</taxon>
    </lineage>
</organism>
<comment type="caution">
    <text evidence="1">The sequence shown here is derived from an EMBL/GenBank/DDBJ whole genome shotgun (WGS) entry which is preliminary data.</text>
</comment>
<dbReference type="InterPro" id="IPR036397">
    <property type="entry name" value="RNaseH_sf"/>
</dbReference>
<keyword evidence="2" id="KW-1185">Reference proteome</keyword>
<evidence type="ECO:0008006" key="3">
    <source>
        <dbReference type="Google" id="ProtNLM"/>
    </source>
</evidence>
<evidence type="ECO:0000313" key="2">
    <source>
        <dbReference type="Proteomes" id="UP000499080"/>
    </source>
</evidence>
<dbReference type="EMBL" id="BGPR01000003">
    <property type="protein sequence ID" value="GBL73263.1"/>
    <property type="molecule type" value="Genomic_DNA"/>
</dbReference>
<dbReference type="GO" id="GO:0003676">
    <property type="term" value="F:nucleic acid binding"/>
    <property type="evidence" value="ECO:0007669"/>
    <property type="project" value="InterPro"/>
</dbReference>
<dbReference type="Proteomes" id="UP000499080">
    <property type="component" value="Unassembled WGS sequence"/>
</dbReference>